<name>A0A7S4P4D8_9EUKA</name>
<keyword evidence="2 4" id="KW-0547">Nucleotide-binding</keyword>
<dbReference type="SMART" id="SM00233">
    <property type="entry name" value="PH"/>
    <property type="match status" value="1"/>
</dbReference>
<accession>A0A7S4P4D8</accession>
<dbReference type="EMBL" id="HBKR01029002">
    <property type="protein sequence ID" value="CAE2323423.1"/>
    <property type="molecule type" value="Transcribed_RNA"/>
</dbReference>
<dbReference type="SUPFAM" id="SSF56112">
    <property type="entry name" value="Protein kinase-like (PK-like)"/>
    <property type="match status" value="1"/>
</dbReference>
<gene>
    <name evidence="8" type="ORF">NAES01612_LOCUS18949</name>
</gene>
<dbReference type="PANTHER" id="PTHR45832:SF22">
    <property type="entry name" value="SERINE_THREONINE-PROTEIN KINASE SAMKA-RELATED"/>
    <property type="match status" value="1"/>
</dbReference>
<evidence type="ECO:0000256" key="5">
    <source>
        <dbReference type="SAM" id="MobiDB-lite"/>
    </source>
</evidence>
<dbReference type="Gene3D" id="2.30.29.30">
    <property type="entry name" value="Pleckstrin-homology domain (PH domain)/Phosphotyrosine-binding domain (PTB)"/>
    <property type="match status" value="1"/>
</dbReference>
<dbReference type="SMART" id="SM00220">
    <property type="entry name" value="S_TKc"/>
    <property type="match status" value="1"/>
</dbReference>
<dbReference type="InterPro" id="IPR001849">
    <property type="entry name" value="PH_domain"/>
</dbReference>
<dbReference type="InterPro" id="IPR011009">
    <property type="entry name" value="Kinase-like_dom_sf"/>
</dbReference>
<dbReference type="AlphaFoldDB" id="A0A7S4P4D8"/>
<feature type="domain" description="Protein kinase" evidence="7">
    <location>
        <begin position="283"/>
        <end position="538"/>
    </location>
</feature>
<dbReference type="FunFam" id="2.30.29.30:FF:000286">
    <property type="entry name" value="PH-protein kinase domain containing protein"/>
    <property type="match status" value="1"/>
</dbReference>
<evidence type="ECO:0000256" key="2">
    <source>
        <dbReference type="ARBA" id="ARBA00022741"/>
    </source>
</evidence>
<dbReference type="Pfam" id="PF00069">
    <property type="entry name" value="Pkinase"/>
    <property type="match status" value="1"/>
</dbReference>
<evidence type="ECO:0000256" key="4">
    <source>
        <dbReference type="PROSITE-ProRule" id="PRU10141"/>
    </source>
</evidence>
<dbReference type="InterPro" id="IPR011993">
    <property type="entry name" value="PH-like_dom_sf"/>
</dbReference>
<evidence type="ECO:0000256" key="1">
    <source>
        <dbReference type="ARBA" id="ARBA00008874"/>
    </source>
</evidence>
<feature type="region of interest" description="Disordered" evidence="5">
    <location>
        <begin position="1"/>
        <end position="53"/>
    </location>
</feature>
<dbReference type="InterPro" id="IPR051931">
    <property type="entry name" value="PAK3-like"/>
</dbReference>
<dbReference type="GO" id="GO:0005524">
    <property type="term" value="F:ATP binding"/>
    <property type="evidence" value="ECO:0007669"/>
    <property type="project" value="UniProtKB-UniRule"/>
</dbReference>
<evidence type="ECO:0000259" key="7">
    <source>
        <dbReference type="PROSITE" id="PS50011"/>
    </source>
</evidence>
<dbReference type="PROSITE" id="PS00107">
    <property type="entry name" value="PROTEIN_KINASE_ATP"/>
    <property type="match status" value="1"/>
</dbReference>
<dbReference type="PANTHER" id="PTHR45832">
    <property type="entry name" value="SERINE/THREONINE-PROTEIN KINASE SAMKA-RELATED-RELATED"/>
    <property type="match status" value="1"/>
</dbReference>
<dbReference type="PROSITE" id="PS00108">
    <property type="entry name" value="PROTEIN_KINASE_ST"/>
    <property type="match status" value="1"/>
</dbReference>
<evidence type="ECO:0008006" key="9">
    <source>
        <dbReference type="Google" id="ProtNLM"/>
    </source>
</evidence>
<evidence type="ECO:0000256" key="3">
    <source>
        <dbReference type="ARBA" id="ARBA00022840"/>
    </source>
</evidence>
<evidence type="ECO:0000313" key="8">
    <source>
        <dbReference type="EMBL" id="CAE2323423.1"/>
    </source>
</evidence>
<feature type="domain" description="PH" evidence="6">
    <location>
        <begin position="82"/>
        <end position="191"/>
    </location>
</feature>
<dbReference type="Gene3D" id="1.10.510.10">
    <property type="entry name" value="Transferase(Phosphotransferase) domain 1"/>
    <property type="match status" value="1"/>
</dbReference>
<dbReference type="PROSITE" id="PS50003">
    <property type="entry name" value="PH_DOMAIN"/>
    <property type="match status" value="1"/>
</dbReference>
<dbReference type="InterPro" id="IPR008271">
    <property type="entry name" value="Ser/Thr_kinase_AS"/>
</dbReference>
<dbReference type="Pfam" id="PF00169">
    <property type="entry name" value="PH"/>
    <property type="match status" value="1"/>
</dbReference>
<dbReference type="InterPro" id="IPR000719">
    <property type="entry name" value="Prot_kinase_dom"/>
</dbReference>
<dbReference type="GO" id="GO:0005547">
    <property type="term" value="F:phosphatidylinositol-3,4,5-trisphosphate binding"/>
    <property type="evidence" value="ECO:0007669"/>
    <property type="project" value="UniProtKB-ARBA"/>
</dbReference>
<dbReference type="InterPro" id="IPR017441">
    <property type="entry name" value="Protein_kinase_ATP_BS"/>
</dbReference>
<organism evidence="8">
    <name type="scientific">Paramoeba aestuarina</name>
    <dbReference type="NCBI Taxonomy" id="180227"/>
    <lineage>
        <taxon>Eukaryota</taxon>
        <taxon>Amoebozoa</taxon>
        <taxon>Discosea</taxon>
        <taxon>Flabellinia</taxon>
        <taxon>Dactylopodida</taxon>
        <taxon>Paramoebidae</taxon>
        <taxon>Paramoeba</taxon>
    </lineage>
</organism>
<sequence length="559" mass="64317">MAADGASVKFDDTTAEEGGTESRVIGLRNSRNRDKRVSRFRSRKASRKLEKNNKIKKKGFLSGAARKEGDLEEGELPPKKPFVPVEGYLTKLGANVKNWKKRWVILEDYCMTYYKSEDGRGERGSISLEDVNRIEDICTIERREVVEREEKNAVGKEHLFLLFTNNRVWYFVADTEQSKKDWVAAIKEQLVELQEWRIDHRGNPRQYKFLPKDVREVVEKSKISPKNMKHADLQVLTNAIRFLKVSRLVNYTQHRCSNPSYLQYSIQEEDSLIIKDVNPNSIYRIRSMIGRGGFGCVFEAIVIDQNRQQQEGVQVAVKKMPHRTEDDKQNNLNELRFIAQAKHKNIVRYFGAYLWRDELWIVLEMMEGGALTKAISDYNLQEKHIAFICRSVLLALESLHKIHICHRDLKSENIMFTKEGEVKLIDFGLAETIKDGWVIDVLGSPFWIAPEMIQLKPHGPPVDIWAFAISILEVINGHPPHEENALCALYYTGTVGVPKPIERPSEWSKEIADFVGQALTRDPKARPTATDLLKHNFLNCACTQEEMKEKILKGMGGYI</sequence>
<comment type="similarity">
    <text evidence="1">Belongs to the protein kinase superfamily. STE Ser/Thr protein kinase family. STE20 subfamily.</text>
</comment>
<dbReference type="GO" id="GO:0004672">
    <property type="term" value="F:protein kinase activity"/>
    <property type="evidence" value="ECO:0007669"/>
    <property type="project" value="InterPro"/>
</dbReference>
<evidence type="ECO:0000259" key="6">
    <source>
        <dbReference type="PROSITE" id="PS50003"/>
    </source>
</evidence>
<keyword evidence="3 4" id="KW-0067">ATP-binding</keyword>
<feature type="binding site" evidence="4">
    <location>
        <position position="319"/>
    </location>
    <ligand>
        <name>ATP</name>
        <dbReference type="ChEBI" id="CHEBI:30616"/>
    </ligand>
</feature>
<reference evidence="8" key="1">
    <citation type="submission" date="2021-01" db="EMBL/GenBank/DDBJ databases">
        <authorList>
            <person name="Corre E."/>
            <person name="Pelletier E."/>
            <person name="Niang G."/>
            <person name="Scheremetjew M."/>
            <person name="Finn R."/>
            <person name="Kale V."/>
            <person name="Holt S."/>
            <person name="Cochrane G."/>
            <person name="Meng A."/>
            <person name="Brown T."/>
            <person name="Cohen L."/>
        </authorList>
    </citation>
    <scope>NUCLEOTIDE SEQUENCE</scope>
    <source>
        <strain evidence="8">SoJaBio B1-5/56/2</strain>
    </source>
</reference>
<dbReference type="SUPFAM" id="SSF50729">
    <property type="entry name" value="PH domain-like"/>
    <property type="match status" value="1"/>
</dbReference>
<dbReference type="CDD" id="cd05122">
    <property type="entry name" value="PKc_STE"/>
    <property type="match status" value="1"/>
</dbReference>
<proteinExistence type="inferred from homology"/>
<protein>
    <recommendedName>
        <fullName evidence="9">Non-specific serine/threonine protein kinase</fullName>
    </recommendedName>
</protein>
<dbReference type="PROSITE" id="PS50011">
    <property type="entry name" value="PROTEIN_KINASE_DOM"/>
    <property type="match status" value="1"/>
</dbReference>